<dbReference type="EMBL" id="JOJP01000001">
    <property type="protein sequence ID" value="KEI70739.1"/>
    <property type="molecule type" value="Genomic_DNA"/>
</dbReference>
<reference evidence="1 2" key="1">
    <citation type="submission" date="2014-06" db="EMBL/GenBank/DDBJ databases">
        <title>Whole Genome Sequences of Three Symbiotic Endozoicomonas Bacteria.</title>
        <authorList>
            <person name="Neave M.J."/>
            <person name="Apprill A."/>
            <person name="Voolstra C.R."/>
        </authorList>
    </citation>
    <scope>NUCLEOTIDE SEQUENCE [LARGE SCALE GENOMIC DNA]</scope>
    <source>
        <strain evidence="1 2">DSM 22380</strain>
    </source>
</reference>
<comment type="caution">
    <text evidence="1">The sequence shown here is derived from an EMBL/GenBank/DDBJ whole genome shotgun (WGS) entry which is preliminary data.</text>
</comment>
<name>A0A081K9B3_9GAMM</name>
<evidence type="ECO:0000313" key="1">
    <source>
        <dbReference type="EMBL" id="KEI70739.1"/>
    </source>
</evidence>
<organism evidence="1 2">
    <name type="scientific">Endozoicomonas elysicola</name>
    <dbReference type="NCBI Taxonomy" id="305900"/>
    <lineage>
        <taxon>Bacteria</taxon>
        <taxon>Pseudomonadati</taxon>
        <taxon>Pseudomonadota</taxon>
        <taxon>Gammaproteobacteria</taxon>
        <taxon>Oceanospirillales</taxon>
        <taxon>Endozoicomonadaceae</taxon>
        <taxon>Endozoicomonas</taxon>
    </lineage>
</organism>
<gene>
    <name evidence="1" type="ORF">GV64_08280</name>
</gene>
<dbReference type="AlphaFoldDB" id="A0A081K9B3"/>
<evidence type="ECO:0000313" key="2">
    <source>
        <dbReference type="Proteomes" id="UP000027997"/>
    </source>
</evidence>
<accession>A0A081K9B3</accession>
<protein>
    <submittedName>
        <fullName evidence="1">Uncharacterized protein</fullName>
    </submittedName>
</protein>
<keyword evidence="2" id="KW-1185">Reference proteome</keyword>
<proteinExistence type="predicted"/>
<sequence>MWCKAKKAEEQVQPSSKKFAQQISQKENLCALRDLCGSKQKRLKNRFSLRAKNLPNRHHKTNTFVHFVVSVVQKKDILYESADHR</sequence>
<dbReference type="STRING" id="305900.GV64_08280"/>
<dbReference type="Proteomes" id="UP000027997">
    <property type="component" value="Unassembled WGS sequence"/>
</dbReference>